<feature type="transmembrane region" description="Helical" evidence="3">
    <location>
        <begin position="38"/>
        <end position="61"/>
    </location>
</feature>
<evidence type="ECO:0000256" key="1">
    <source>
        <dbReference type="RuleBase" id="RU362006"/>
    </source>
</evidence>
<evidence type="ECO:0000313" key="4">
    <source>
        <dbReference type="EMBL" id="CAK9021399.1"/>
    </source>
</evidence>
<proteinExistence type="inferred from homology"/>
<dbReference type="InterPro" id="IPR004345">
    <property type="entry name" value="TB2_DP1_HVA22"/>
</dbReference>
<dbReference type="Pfam" id="PF03134">
    <property type="entry name" value="TB2_DP1_HVA22"/>
    <property type="match status" value="1"/>
</dbReference>
<comment type="similarity">
    <text evidence="1">Belongs to the DP1 family.</text>
</comment>
<dbReference type="PANTHER" id="PTHR12300">
    <property type="entry name" value="HVA22-LIKE PROTEINS"/>
    <property type="match status" value="1"/>
</dbReference>
<keyword evidence="3" id="KW-1133">Transmembrane helix</keyword>
<name>A0ABP0K5F9_9DINO</name>
<sequence length="151" mass="17250">MFGFILSPIEFVLVTAYAPLVSLKALESKSLNDDTNMLAFWVTWTILSAVENITWGAIWIFPFYTELRFGLLVYMLFFEGGKTVYRLAIDPAYQKAKKKIPAELMEQLQTDPKAFLMTMVEKGKEQVQQLMAKQGEAPKADKSEKKKKQAK</sequence>
<gene>
    <name evidence="4" type="ORF">SCF082_LOCUS15334</name>
</gene>
<feature type="transmembrane region" description="Helical" evidence="3">
    <location>
        <begin position="6"/>
        <end position="26"/>
    </location>
</feature>
<feature type="transmembrane region" description="Helical" evidence="3">
    <location>
        <begin position="67"/>
        <end position="89"/>
    </location>
</feature>
<keyword evidence="3" id="KW-0472">Membrane</keyword>
<feature type="region of interest" description="Disordered" evidence="2">
    <location>
        <begin position="131"/>
        <end position="151"/>
    </location>
</feature>
<dbReference type="EMBL" id="CAXAMM010009780">
    <property type="protein sequence ID" value="CAK9021399.1"/>
    <property type="molecule type" value="Genomic_DNA"/>
</dbReference>
<evidence type="ECO:0000256" key="2">
    <source>
        <dbReference type="SAM" id="MobiDB-lite"/>
    </source>
</evidence>
<organism evidence="4 5">
    <name type="scientific">Durusdinium trenchii</name>
    <dbReference type="NCBI Taxonomy" id="1381693"/>
    <lineage>
        <taxon>Eukaryota</taxon>
        <taxon>Sar</taxon>
        <taxon>Alveolata</taxon>
        <taxon>Dinophyceae</taxon>
        <taxon>Suessiales</taxon>
        <taxon>Symbiodiniaceae</taxon>
        <taxon>Durusdinium</taxon>
    </lineage>
</organism>
<keyword evidence="3" id="KW-0812">Transmembrane</keyword>
<keyword evidence="4" id="KW-0675">Receptor</keyword>
<dbReference type="Proteomes" id="UP001642464">
    <property type="component" value="Unassembled WGS sequence"/>
</dbReference>
<evidence type="ECO:0000256" key="3">
    <source>
        <dbReference type="SAM" id="Phobius"/>
    </source>
</evidence>
<keyword evidence="5" id="KW-1185">Reference proteome</keyword>
<reference evidence="4 5" key="1">
    <citation type="submission" date="2024-02" db="EMBL/GenBank/DDBJ databases">
        <authorList>
            <person name="Chen Y."/>
            <person name="Shah S."/>
            <person name="Dougan E. K."/>
            <person name="Thang M."/>
            <person name="Chan C."/>
        </authorList>
    </citation>
    <scope>NUCLEOTIDE SEQUENCE [LARGE SCALE GENOMIC DNA]</scope>
</reference>
<accession>A0ABP0K5F9</accession>
<comment type="subcellular location">
    <subcellularLocation>
        <location evidence="1">Membrane</location>
        <topology evidence="1">Multi-pass membrane protein</topology>
    </subcellularLocation>
</comment>
<comment type="caution">
    <text evidence="4">The sequence shown here is derived from an EMBL/GenBank/DDBJ whole genome shotgun (WGS) entry which is preliminary data.</text>
</comment>
<protein>
    <submittedName>
        <fullName evidence="4">Receptor expression-enhancing protein 5 (Polyposis locus protein 1 homolog)</fullName>
    </submittedName>
</protein>
<evidence type="ECO:0000313" key="5">
    <source>
        <dbReference type="Proteomes" id="UP001642464"/>
    </source>
</evidence>